<accession>A0A484C7Q1</accession>
<evidence type="ECO:0000313" key="2">
    <source>
        <dbReference type="Proteomes" id="UP000295070"/>
    </source>
</evidence>
<proteinExistence type="predicted"/>
<reference evidence="1 2" key="1">
    <citation type="submission" date="2019-01" db="EMBL/GenBank/DDBJ databases">
        <title>A chromosome-scale genome assembly of the yellow perch, Perca flavescens.</title>
        <authorList>
            <person name="Feron R."/>
            <person name="Morvezen R."/>
            <person name="Bestin A."/>
            <person name="Haffray P."/>
            <person name="Klopp C."/>
            <person name="Zahm M."/>
            <person name="Cabau C."/>
            <person name="Roques C."/>
            <person name="Donnadieu C."/>
            <person name="Bouchez O."/>
            <person name="Christie M."/>
            <person name="Larson W."/>
            <person name="Guiguen Y."/>
        </authorList>
    </citation>
    <scope>NUCLEOTIDE SEQUENCE [LARGE SCALE GENOMIC DNA]</scope>
    <source>
        <strain evidence="1">YP-PL-M2</strain>
        <tissue evidence="1">Blood</tissue>
    </source>
</reference>
<dbReference type="AlphaFoldDB" id="A0A484C7Q1"/>
<organism evidence="1 2">
    <name type="scientific">Perca flavescens</name>
    <name type="common">American yellow perch</name>
    <name type="synonym">Morone flavescens</name>
    <dbReference type="NCBI Taxonomy" id="8167"/>
    <lineage>
        <taxon>Eukaryota</taxon>
        <taxon>Metazoa</taxon>
        <taxon>Chordata</taxon>
        <taxon>Craniata</taxon>
        <taxon>Vertebrata</taxon>
        <taxon>Euteleostomi</taxon>
        <taxon>Actinopterygii</taxon>
        <taxon>Neopterygii</taxon>
        <taxon>Teleostei</taxon>
        <taxon>Neoteleostei</taxon>
        <taxon>Acanthomorphata</taxon>
        <taxon>Eupercaria</taxon>
        <taxon>Perciformes</taxon>
        <taxon>Percoidei</taxon>
        <taxon>Percidae</taxon>
        <taxon>Percinae</taxon>
        <taxon>Perca</taxon>
    </lineage>
</organism>
<comment type="caution">
    <text evidence="1">The sequence shown here is derived from an EMBL/GenBank/DDBJ whole genome shotgun (WGS) entry which is preliminary data.</text>
</comment>
<keyword evidence="2" id="KW-1185">Reference proteome</keyword>
<name>A0A484C7Q1_PERFV</name>
<gene>
    <name evidence="1" type="ORF">EPR50_G00200470</name>
</gene>
<dbReference type="EMBL" id="SCKG01000019">
    <property type="protein sequence ID" value="TDG99988.1"/>
    <property type="molecule type" value="Genomic_DNA"/>
</dbReference>
<sequence>MLIYTTPRQVHPGPAWCASLYRDRHHQEGGCGPNQDCARGSTSLESFHCHLKRFIPGTSANALNFQLYLLEGLSRWNQDRGTAAVTSRPSSLLTYSGDVTQCVNTSSLKVFGRAFVPNFRPPSKYTGMLM</sequence>
<dbReference type="STRING" id="8167.A0A484C7Q1"/>
<dbReference type="PANTHER" id="PTHR47773:SF1">
    <property type="entry name" value="C2H2-TYPE DOMAIN-CONTAINING PROTEIN"/>
    <property type="match status" value="1"/>
</dbReference>
<dbReference type="Proteomes" id="UP000295070">
    <property type="component" value="Chromosome 19"/>
</dbReference>
<dbReference type="PANTHER" id="PTHR47773">
    <property type="entry name" value="SI:DKEY-9I5.2-RELATED"/>
    <property type="match status" value="1"/>
</dbReference>
<protein>
    <submittedName>
        <fullName evidence="1">Uncharacterized protein</fullName>
    </submittedName>
</protein>
<evidence type="ECO:0000313" key="1">
    <source>
        <dbReference type="EMBL" id="TDG99988.1"/>
    </source>
</evidence>